<evidence type="ECO:0000313" key="1">
    <source>
        <dbReference type="EMBL" id="AAC15933.1"/>
    </source>
</evidence>
<geneLocation type="plasmid" evidence="3">
    <name>mF</name>
</geneLocation>
<evidence type="ECO:0000313" key="3">
    <source>
        <dbReference type="EMBL" id="BAA06114.1"/>
    </source>
</evidence>
<keyword evidence="3" id="KW-0496">Mitochondrion</keyword>
<dbReference type="AlphaFoldDB" id="Q35592"/>
<gene>
    <name evidence="1" type="primary">URFD</name>
</gene>
<dbReference type="EMBL" id="AF012249">
    <property type="protein sequence ID" value="AAC15933.1"/>
    <property type="molecule type" value="Genomic_DNA"/>
</dbReference>
<reference evidence="3" key="1">
    <citation type="journal article" date="1992" name="Curr. Genet.">
        <title>Constitutive homologous recombination between mitochondrial DNA and a linear mitochondrial plasmid in Physarum polycephalum.</title>
        <authorList>
            <person name="Takano H."/>
            <person name="Kawano S."/>
            <person name="Kuroiwa T."/>
        </authorList>
    </citation>
    <scope>NUCLEOTIDE SEQUENCE</scope>
    <source>
        <strain evidence="3">CH934 x NG7</strain>
        <plasmid evidence="3">mF</plasmid>
    </source>
</reference>
<sequence>MNNINKIEIIKPLYELCPCVIPRLYNNFFYTFKQYRVNCLLRFLETEHNAFYNDPKNKLIIYVQDYPVDLESDYLKDIHYSFLYRKQQQLPLPPLVSDLTKKSNLLLYIDFLIMEYLDACSIENTSTFSNPFFDYMNDFFCFAIEFPKKLKENILIIPYIHNN</sequence>
<organism evidence="3">
    <name type="scientific">Physarum polycephalum</name>
    <name type="common">Many-headed slime mold</name>
    <name type="synonym">Badhamia polycephala</name>
    <dbReference type="NCBI Taxonomy" id="5791"/>
    <lineage>
        <taxon>Eukaryota</taxon>
        <taxon>Amoebozoa</taxon>
        <taxon>Evosea</taxon>
        <taxon>Eumycetozoa</taxon>
        <taxon>Myxogastria</taxon>
        <taxon>Myxogastromycetidae</taxon>
        <taxon>Physariida</taxon>
        <taxon>Physaraceae</taxon>
        <taxon>Physarum</taxon>
    </lineage>
</organism>
<dbReference type="EMBL" id="D29637">
    <property type="protein sequence ID" value="BAA06114.1"/>
    <property type="molecule type" value="Genomic_DNA"/>
</dbReference>
<reference evidence="3" key="2">
    <citation type="journal article" date="1994" name="Curr. Genet.">
        <title>Complex terminal structure of a linear mitochondrial plasmid from Physarum polycephalum: three terminal inverted repeats and an ORF encoding DNA polymerase.</title>
        <authorList>
            <person name="Takano H."/>
            <person name="Kawano S."/>
            <person name="Kuroiwa T."/>
        </authorList>
    </citation>
    <scope>NUCLEOTIDE SEQUENCE</scope>
    <source>
        <strain evidence="3">CH934 x NG7</strain>
        <plasmid evidence="3">mF</plasmid>
    </source>
</reference>
<accession>Q35592</accession>
<protein>
    <submittedName>
        <fullName evidence="3">ORF-163</fullName>
    </submittedName>
    <submittedName>
        <fullName evidence="1">URFD protein</fullName>
    </submittedName>
</protein>
<geneLocation type="mitochondrion" evidence="3"/>
<proteinExistence type="predicted"/>
<dbReference type="PIR" id="T03753">
    <property type="entry name" value="T03753"/>
</dbReference>
<evidence type="ECO:0000313" key="2">
    <source>
        <dbReference type="EMBL" id="AAC15941.1"/>
    </source>
</evidence>
<name>Q35592_PHYPO</name>
<keyword evidence="3" id="KW-0614">Plasmid</keyword>
<reference evidence="1" key="4">
    <citation type="journal article" date="1998" name="Curr. Genet.">
        <title>Mitochondrial DNA rearrangements associated with mF plasmid integration and plasmodial longevity in Physarum polycephalum.</title>
        <authorList>
            <person name="Nakagawa C.C."/>
            <person name="Jones E.P."/>
            <person name="Miller D.L."/>
        </authorList>
    </citation>
    <scope>NUCLEOTIDE SEQUENCE</scope>
    <source>
        <strain evidence="2">aux2-I</strain>
        <strain evidence="1">aux2-S</strain>
    </source>
</reference>
<reference evidence="3" key="3">
    <citation type="journal article" date="1994" name="Curr. Genet.">
        <title>Genetic organization of a linear mitochondrial plasmid (mF) that promotes mitochondrial fusion in Physarum polycephalum.</title>
        <authorList>
            <person name="Takano H."/>
            <person name="Kawano S."/>
            <person name="Kuroiwa T."/>
        </authorList>
    </citation>
    <scope>NUCLEOTIDE SEQUENCE</scope>
    <source>
        <strain evidence="3">CH934 x NG7</strain>
        <plasmid evidence="3">mF</plasmid>
    </source>
</reference>
<dbReference type="EMBL" id="AF012250">
    <property type="protein sequence ID" value="AAC15941.1"/>
    <property type="molecule type" value="Genomic_DNA"/>
</dbReference>